<dbReference type="Pfam" id="PF08241">
    <property type="entry name" value="Methyltransf_11"/>
    <property type="match status" value="1"/>
</dbReference>
<keyword evidence="3" id="KW-0808">Transferase</keyword>
<dbReference type="PANTHER" id="PTHR44942:SF4">
    <property type="entry name" value="METHYLTRANSFERASE TYPE 11 DOMAIN-CONTAINING PROTEIN"/>
    <property type="match status" value="1"/>
</dbReference>
<keyword evidence="5" id="KW-0830">Ubiquinone</keyword>
<dbReference type="PANTHER" id="PTHR44942">
    <property type="entry name" value="METHYLTRANSF_11 DOMAIN-CONTAINING PROTEIN"/>
    <property type="match status" value="1"/>
</dbReference>
<organism evidence="5 6">
    <name type="scientific">Paenibacillus aceris</name>
    <dbReference type="NCBI Taxonomy" id="869555"/>
    <lineage>
        <taxon>Bacteria</taxon>
        <taxon>Bacillati</taxon>
        <taxon>Bacillota</taxon>
        <taxon>Bacilli</taxon>
        <taxon>Bacillales</taxon>
        <taxon>Paenibacillaceae</taxon>
        <taxon>Paenibacillus</taxon>
    </lineage>
</organism>
<dbReference type="InterPro" id="IPR051052">
    <property type="entry name" value="Diverse_substrate_MTase"/>
</dbReference>
<evidence type="ECO:0000313" key="5">
    <source>
        <dbReference type="EMBL" id="MBP1964119.1"/>
    </source>
</evidence>
<dbReference type="Proteomes" id="UP001519344">
    <property type="component" value="Unassembled WGS sequence"/>
</dbReference>
<dbReference type="SUPFAM" id="SSF53335">
    <property type="entry name" value="S-adenosyl-L-methionine-dependent methyltransferases"/>
    <property type="match status" value="1"/>
</dbReference>
<keyword evidence="2" id="KW-0489">Methyltransferase</keyword>
<protein>
    <submittedName>
        <fullName evidence="5">Ubiquinone/menaquinone biosynthesis C-methylase UbiE</fullName>
    </submittedName>
</protein>
<dbReference type="EMBL" id="JAGGKV010000008">
    <property type="protein sequence ID" value="MBP1964119.1"/>
    <property type="molecule type" value="Genomic_DNA"/>
</dbReference>
<comment type="similarity">
    <text evidence="1">Belongs to the methyltransferase superfamily.</text>
</comment>
<gene>
    <name evidence="5" type="ORF">J2Z65_003342</name>
</gene>
<evidence type="ECO:0000256" key="3">
    <source>
        <dbReference type="ARBA" id="ARBA00022679"/>
    </source>
</evidence>
<proteinExistence type="inferred from homology"/>
<dbReference type="InterPro" id="IPR013216">
    <property type="entry name" value="Methyltransf_11"/>
</dbReference>
<keyword evidence="6" id="KW-1185">Reference proteome</keyword>
<evidence type="ECO:0000256" key="1">
    <source>
        <dbReference type="ARBA" id="ARBA00008361"/>
    </source>
</evidence>
<name>A0ABS4I1V0_9BACL</name>
<dbReference type="Gene3D" id="3.40.50.150">
    <property type="entry name" value="Vaccinia Virus protein VP39"/>
    <property type="match status" value="1"/>
</dbReference>
<evidence type="ECO:0000259" key="4">
    <source>
        <dbReference type="Pfam" id="PF08241"/>
    </source>
</evidence>
<reference evidence="5 6" key="1">
    <citation type="submission" date="2021-03" db="EMBL/GenBank/DDBJ databases">
        <title>Genomic Encyclopedia of Type Strains, Phase IV (KMG-IV): sequencing the most valuable type-strain genomes for metagenomic binning, comparative biology and taxonomic classification.</title>
        <authorList>
            <person name="Goeker M."/>
        </authorList>
    </citation>
    <scope>NUCLEOTIDE SEQUENCE [LARGE SCALE GENOMIC DNA]</scope>
    <source>
        <strain evidence="5 6">DSM 24950</strain>
    </source>
</reference>
<feature type="domain" description="Methyltransferase type 11" evidence="4">
    <location>
        <begin position="50"/>
        <end position="144"/>
    </location>
</feature>
<dbReference type="RefSeq" id="WP_167059651.1">
    <property type="nucleotide sequence ID" value="NZ_JAAOZR010000023.1"/>
</dbReference>
<sequence>MNDHEKLKEIVKDQFSRNAEKYVSSETHAKGSDLAVLIEWLNPKPHWTVLDVATGGGHVTKHISPHVAHVISTDLTSEMLTAARNHIIENNQNVSFVVADAENLPFLIDSFDAVTCRIAAHHFPDPEKFVNESERVLKQDGFLLLIDNVVPADDHLDEFINKLEKLRDESHVRCYSITEWTEWGKKAGLEIVKSTLRKKTFEFPTWVRRTTKSEEQVKQVERHILEASKEMQEYCGLTMKDGEINSIHIDEWMVLFKKAKS</sequence>
<evidence type="ECO:0000313" key="6">
    <source>
        <dbReference type="Proteomes" id="UP001519344"/>
    </source>
</evidence>
<dbReference type="InterPro" id="IPR029063">
    <property type="entry name" value="SAM-dependent_MTases_sf"/>
</dbReference>
<comment type="caution">
    <text evidence="5">The sequence shown here is derived from an EMBL/GenBank/DDBJ whole genome shotgun (WGS) entry which is preliminary data.</text>
</comment>
<dbReference type="CDD" id="cd02440">
    <property type="entry name" value="AdoMet_MTases"/>
    <property type="match status" value="1"/>
</dbReference>
<accession>A0ABS4I1V0</accession>
<evidence type="ECO:0000256" key="2">
    <source>
        <dbReference type="ARBA" id="ARBA00022603"/>
    </source>
</evidence>